<organism evidence="1 2">
    <name type="scientific">Halosquirtibacter laminarini</name>
    <dbReference type="NCBI Taxonomy" id="3374600"/>
    <lineage>
        <taxon>Bacteria</taxon>
        <taxon>Pseudomonadati</taxon>
        <taxon>Bacteroidota</taxon>
        <taxon>Bacteroidia</taxon>
        <taxon>Marinilabiliales</taxon>
        <taxon>Prolixibacteraceae</taxon>
        <taxon>Halosquirtibacter</taxon>
    </lineage>
</organism>
<name>A0AC61NDT2_9BACT</name>
<dbReference type="EMBL" id="CP081303">
    <property type="protein sequence ID" value="QZE13720.1"/>
    <property type="molecule type" value="Genomic_DNA"/>
</dbReference>
<proteinExistence type="predicted"/>
<reference evidence="1" key="1">
    <citation type="submission" date="2021-08" db="EMBL/GenBank/DDBJ databases">
        <title>Novel anaerobic bacterium isolated from sea squirt in East Sea, Republic of Korea.</title>
        <authorList>
            <person name="Nguyen T.H."/>
            <person name="Li Z."/>
            <person name="Lee Y.-J."/>
            <person name="Ko J."/>
            <person name="Kim S.-G."/>
        </authorList>
    </citation>
    <scope>NUCLEOTIDE SEQUENCE</scope>
    <source>
        <strain evidence="1">KCTC 25031</strain>
    </source>
</reference>
<keyword evidence="2" id="KW-1185">Reference proteome</keyword>
<evidence type="ECO:0000313" key="2">
    <source>
        <dbReference type="Proteomes" id="UP000826212"/>
    </source>
</evidence>
<dbReference type="Proteomes" id="UP000826212">
    <property type="component" value="Chromosome"/>
</dbReference>
<protein>
    <submittedName>
        <fullName evidence="1">Uncharacterized protein</fullName>
    </submittedName>
</protein>
<sequence length="103" mass="12168">MRYNATHNQNRLITFSHWSRKSYALFAVIGKRVRIGVLKIDLAKVEITTIKQHLQCLLNLDKDESLDEEFDLATNLLEMLAWESYALLNQSKEYCIKNYYKII</sequence>
<gene>
    <name evidence="1" type="ORF">K4L44_14290</name>
</gene>
<accession>A0AC61NDT2</accession>
<evidence type="ECO:0000313" key="1">
    <source>
        <dbReference type="EMBL" id="QZE13720.1"/>
    </source>
</evidence>